<evidence type="ECO:0000313" key="2">
    <source>
        <dbReference type="Proteomes" id="UP000587760"/>
    </source>
</evidence>
<dbReference type="EMBL" id="JACHGJ010000005">
    <property type="protein sequence ID" value="MBB6481184.1"/>
    <property type="molecule type" value="Genomic_DNA"/>
</dbReference>
<dbReference type="RefSeq" id="WP_184747426.1">
    <property type="nucleotide sequence ID" value="NZ_JACHGJ010000005.1"/>
</dbReference>
<protein>
    <recommendedName>
        <fullName evidence="3">STAS/SEC14 domain-containing protein</fullName>
    </recommendedName>
</protein>
<dbReference type="AlphaFoldDB" id="A0A841R7F1"/>
<comment type="caution">
    <text evidence="1">The sequence shown here is derived from an EMBL/GenBank/DDBJ whole genome shotgun (WGS) entry which is preliminary data.</text>
</comment>
<reference evidence="1 2" key="1">
    <citation type="submission" date="2020-08" db="EMBL/GenBank/DDBJ databases">
        <title>Genomic Encyclopedia of Type Strains, Phase IV (KMG-IV): sequencing the most valuable type-strain genomes for metagenomic binning, comparative biology and taxonomic classification.</title>
        <authorList>
            <person name="Goeker M."/>
        </authorList>
    </citation>
    <scope>NUCLEOTIDE SEQUENCE [LARGE SCALE GENOMIC DNA]</scope>
    <source>
        <strain evidence="1 2">DSM 2461</strain>
    </source>
</reference>
<proteinExistence type="predicted"/>
<name>A0A841R7F1_9SPIO</name>
<sequence>MNDKAIFYPHGELHFSVEGNLMIMTGTGPWNMESIIKSGDDATRSHKKLYGLKWGLLALLNGQAIHTPDAANVLIEAVKKDKKNGRTASALVLYDSGSADFGKHHISEIYRKAGETFRFFDNEESARKWLSAQLD</sequence>
<accession>A0A841R7F1</accession>
<gene>
    <name evidence="1" type="ORF">HNR50_002857</name>
</gene>
<keyword evidence="2" id="KW-1185">Reference proteome</keyword>
<evidence type="ECO:0000313" key="1">
    <source>
        <dbReference type="EMBL" id="MBB6481184.1"/>
    </source>
</evidence>
<organism evidence="1 2">
    <name type="scientific">Spirochaeta isovalerica</name>
    <dbReference type="NCBI Taxonomy" id="150"/>
    <lineage>
        <taxon>Bacteria</taxon>
        <taxon>Pseudomonadati</taxon>
        <taxon>Spirochaetota</taxon>
        <taxon>Spirochaetia</taxon>
        <taxon>Spirochaetales</taxon>
        <taxon>Spirochaetaceae</taxon>
        <taxon>Spirochaeta</taxon>
    </lineage>
</organism>
<dbReference type="Proteomes" id="UP000587760">
    <property type="component" value="Unassembled WGS sequence"/>
</dbReference>
<evidence type="ECO:0008006" key="3">
    <source>
        <dbReference type="Google" id="ProtNLM"/>
    </source>
</evidence>